<dbReference type="VEuPathDB" id="VectorBase:BGLB010353"/>
<evidence type="ECO:0000313" key="4">
    <source>
        <dbReference type="EnsemblMetazoa" id="BGLB010353-PD"/>
    </source>
</evidence>
<evidence type="ECO:0000256" key="3">
    <source>
        <dbReference type="SAM" id="MobiDB-lite"/>
    </source>
</evidence>
<dbReference type="PANTHER" id="PTHR34768">
    <property type="entry name" value="COILED-COIL DOMAIN-CONTAINING PROTEIN 89"/>
    <property type="match status" value="1"/>
</dbReference>
<organism evidence="4 5">
    <name type="scientific">Biomphalaria glabrata</name>
    <name type="common">Bloodfluke planorb</name>
    <name type="synonym">Freshwater snail</name>
    <dbReference type="NCBI Taxonomy" id="6526"/>
    <lineage>
        <taxon>Eukaryota</taxon>
        <taxon>Metazoa</taxon>
        <taxon>Spiralia</taxon>
        <taxon>Lophotrochozoa</taxon>
        <taxon>Mollusca</taxon>
        <taxon>Gastropoda</taxon>
        <taxon>Heterobranchia</taxon>
        <taxon>Euthyneura</taxon>
        <taxon>Panpulmonata</taxon>
        <taxon>Hygrophila</taxon>
        <taxon>Lymnaeoidea</taxon>
        <taxon>Planorbidae</taxon>
        <taxon>Biomphalaria</taxon>
    </lineage>
</organism>
<feature type="coiled-coil region" evidence="2">
    <location>
        <begin position="207"/>
        <end position="328"/>
    </location>
</feature>
<feature type="coiled-coil region" evidence="2">
    <location>
        <begin position="114"/>
        <end position="177"/>
    </location>
</feature>
<feature type="region of interest" description="Disordered" evidence="3">
    <location>
        <begin position="1"/>
        <end position="25"/>
    </location>
</feature>
<proteinExistence type="predicted"/>
<protein>
    <recommendedName>
        <fullName evidence="6">Coiled-coil domain-containing protein 89</fullName>
    </recommendedName>
</protein>
<dbReference type="InterPro" id="IPR043450">
    <property type="entry name" value="CCDC89-like"/>
</dbReference>
<evidence type="ECO:0000256" key="2">
    <source>
        <dbReference type="SAM" id="Coils"/>
    </source>
</evidence>
<evidence type="ECO:0000313" key="5">
    <source>
        <dbReference type="Proteomes" id="UP000076420"/>
    </source>
</evidence>
<dbReference type="PANTHER" id="PTHR34768:SF2">
    <property type="entry name" value="COILED-COIL DOMAIN CONTAINING 89"/>
    <property type="match status" value="1"/>
</dbReference>
<dbReference type="Proteomes" id="UP000076420">
    <property type="component" value="Unassembled WGS sequence"/>
</dbReference>
<evidence type="ECO:0008006" key="6">
    <source>
        <dbReference type="Google" id="ProtNLM"/>
    </source>
</evidence>
<name>A0A2C9JZ21_BIOGL</name>
<evidence type="ECO:0000256" key="1">
    <source>
        <dbReference type="ARBA" id="ARBA00023054"/>
    </source>
</evidence>
<dbReference type="KEGG" id="bgt:106073657"/>
<reference evidence="4" key="1">
    <citation type="submission" date="2020-05" db="UniProtKB">
        <authorList>
            <consortium name="EnsemblMetazoa"/>
        </authorList>
    </citation>
    <scope>IDENTIFICATION</scope>
    <source>
        <strain evidence="4">BB02</strain>
    </source>
</reference>
<sequence>MSSQGLRNPKDLRNMVSESSSDMEDMQKNLMKLKQLTEDDKMENTKLRSRIDEQCQLIMILKQRADEGTIRCQTLEKINKELLDFREQTEAMLKSEIKKYDVLDTRFNQLASNHEEMIQIKDEYKRVNQELREDNARLKDENGRLFSKTIAEKDNKIQELEKKCSTMSEQIVTLEQKLRQNQVEWRAKEEAMRQELSEHQTISSQQVKNLQSLLKTTEDKFKDTEQRLQSIMDKKRNMQDEVSDKLMKANKEKEELLALVMQRGKLIQKEQEENKDLKNKIEEMKKAVKKMEDRFNREAEAVNTNLKVKRLAEELEGADSKYTQMMKEYEAFKKHSSELLLREKELNDRLRHLYS</sequence>
<dbReference type="OrthoDB" id="10020070at2759"/>
<keyword evidence="1 2" id="KW-0175">Coiled coil</keyword>
<gene>
    <name evidence="4" type="primary">106073657</name>
</gene>
<dbReference type="EnsemblMetazoa" id="BGLB010353-RD">
    <property type="protein sequence ID" value="BGLB010353-PD"/>
    <property type="gene ID" value="BGLB010353"/>
</dbReference>
<accession>A0A2C9JZ21</accession>
<dbReference type="AlphaFoldDB" id="A0A2C9JZ21"/>
<dbReference type="VEuPathDB" id="VectorBase:BGLAX_039619"/>